<keyword evidence="1" id="KW-0472">Membrane</keyword>
<accession>A0A7J4IZ83</accession>
<dbReference type="EMBL" id="DUGC01000096">
    <property type="protein sequence ID" value="HIH10194.1"/>
    <property type="molecule type" value="Genomic_DNA"/>
</dbReference>
<comment type="caution">
    <text evidence="2">The sequence shown here is derived from an EMBL/GenBank/DDBJ whole genome shotgun (WGS) entry which is preliminary data.</text>
</comment>
<sequence>MSREYEIVKVQFVQTLSVYSLVIMLGGLFISSLIQGVMTHISGNAPWATLLYFGSLGSLMAAIFVYMHGKRLLDLKVA</sequence>
<keyword evidence="1" id="KW-0812">Transmembrane</keyword>
<evidence type="ECO:0000313" key="3">
    <source>
        <dbReference type="Proteomes" id="UP000565078"/>
    </source>
</evidence>
<name>A0A7J4IZ83_9ARCH</name>
<dbReference type="AlphaFoldDB" id="A0A7J4IZ83"/>
<evidence type="ECO:0000313" key="2">
    <source>
        <dbReference type="EMBL" id="HIH10194.1"/>
    </source>
</evidence>
<feature type="transmembrane region" description="Helical" evidence="1">
    <location>
        <begin position="46"/>
        <end position="66"/>
    </location>
</feature>
<organism evidence="2 3">
    <name type="scientific">Candidatus Iainarchaeum sp</name>
    <dbReference type="NCBI Taxonomy" id="3101447"/>
    <lineage>
        <taxon>Archaea</taxon>
        <taxon>Candidatus Iainarchaeota</taxon>
        <taxon>Candidatus Iainarchaeia</taxon>
        <taxon>Candidatus Iainarchaeales</taxon>
        <taxon>Candidatus Iainarchaeaceae</taxon>
        <taxon>Candidatus Iainarchaeum</taxon>
    </lineage>
</organism>
<reference evidence="3" key="1">
    <citation type="journal article" date="2020" name="bioRxiv">
        <title>A rank-normalized archaeal taxonomy based on genome phylogeny resolves widespread incomplete and uneven classifications.</title>
        <authorList>
            <person name="Rinke C."/>
            <person name="Chuvochina M."/>
            <person name="Mussig A.J."/>
            <person name="Chaumeil P.-A."/>
            <person name="Waite D.W."/>
            <person name="Whitman W.B."/>
            <person name="Parks D.H."/>
            <person name="Hugenholtz P."/>
        </authorList>
    </citation>
    <scope>NUCLEOTIDE SEQUENCE [LARGE SCALE GENOMIC DNA]</scope>
</reference>
<gene>
    <name evidence="2" type="ORF">HA254_06025</name>
</gene>
<dbReference type="Proteomes" id="UP000565078">
    <property type="component" value="Unassembled WGS sequence"/>
</dbReference>
<keyword evidence="1" id="KW-1133">Transmembrane helix</keyword>
<evidence type="ECO:0000256" key="1">
    <source>
        <dbReference type="SAM" id="Phobius"/>
    </source>
</evidence>
<feature type="transmembrane region" description="Helical" evidence="1">
    <location>
        <begin position="12"/>
        <end position="34"/>
    </location>
</feature>
<proteinExistence type="predicted"/>
<protein>
    <submittedName>
        <fullName evidence="2">Uncharacterized protein</fullName>
    </submittedName>
</protein>